<evidence type="ECO:0000259" key="10">
    <source>
        <dbReference type="Pfam" id="PF02953"/>
    </source>
</evidence>
<dbReference type="SUPFAM" id="SSF144122">
    <property type="entry name" value="Tim10-like"/>
    <property type="match status" value="1"/>
</dbReference>
<keyword evidence="8" id="KW-0472">Membrane</keyword>
<dbReference type="KEGG" id="dhe:111592001"/>
<evidence type="ECO:0000256" key="8">
    <source>
        <dbReference type="RuleBase" id="RU367043"/>
    </source>
</evidence>
<keyword evidence="6 8" id="KW-0496">Mitochondrion</keyword>
<dbReference type="FunFam" id="1.10.287.810:FF:000013">
    <property type="entry name" value="Mitochondrial GE17372"/>
    <property type="match status" value="1"/>
</dbReference>
<evidence type="ECO:0000256" key="6">
    <source>
        <dbReference type="ARBA" id="ARBA00023128"/>
    </source>
</evidence>
<organism evidence="11 12">
    <name type="scientific">Drosophila hydei</name>
    <name type="common">Fruit fly</name>
    <dbReference type="NCBI Taxonomy" id="7224"/>
    <lineage>
        <taxon>Eukaryota</taxon>
        <taxon>Metazoa</taxon>
        <taxon>Ecdysozoa</taxon>
        <taxon>Arthropoda</taxon>
        <taxon>Hexapoda</taxon>
        <taxon>Insecta</taxon>
        <taxon>Pterygota</taxon>
        <taxon>Neoptera</taxon>
        <taxon>Endopterygota</taxon>
        <taxon>Diptera</taxon>
        <taxon>Brachycera</taxon>
        <taxon>Muscomorpha</taxon>
        <taxon>Ephydroidea</taxon>
        <taxon>Drosophilidae</taxon>
        <taxon>Drosophila</taxon>
    </lineage>
</organism>
<proteinExistence type="inferred from homology"/>
<evidence type="ECO:0000256" key="7">
    <source>
        <dbReference type="ARBA" id="ARBA00023157"/>
    </source>
</evidence>
<dbReference type="GO" id="GO:0005743">
    <property type="term" value="C:mitochondrial inner membrane"/>
    <property type="evidence" value="ECO:0007669"/>
    <property type="project" value="UniProtKB-SubCell"/>
</dbReference>
<dbReference type="GO" id="GO:0046872">
    <property type="term" value="F:metal ion binding"/>
    <property type="evidence" value="ECO:0007669"/>
    <property type="project" value="UniProtKB-KW"/>
</dbReference>
<feature type="domain" description="Tim10-like" evidence="10">
    <location>
        <begin position="5"/>
        <end position="61"/>
    </location>
</feature>
<evidence type="ECO:0000256" key="9">
    <source>
        <dbReference type="SAM" id="MobiDB-lite"/>
    </source>
</evidence>
<evidence type="ECO:0000313" key="12">
    <source>
        <dbReference type="RefSeq" id="XP_023159734.2"/>
    </source>
</evidence>
<feature type="compositionally biased region" description="Low complexity" evidence="9">
    <location>
        <begin position="103"/>
        <end position="118"/>
    </location>
</feature>
<evidence type="ECO:0000313" key="11">
    <source>
        <dbReference type="Proteomes" id="UP000504633"/>
    </source>
</evidence>
<keyword evidence="11" id="KW-1185">Reference proteome</keyword>
<comment type="similarity">
    <text evidence="8">Belongs to the small Tim family.</text>
</comment>
<keyword evidence="3" id="KW-0862">Zinc</keyword>
<dbReference type="InterPro" id="IPR050673">
    <property type="entry name" value="Mito_inner_translocase_sub"/>
</dbReference>
<evidence type="ECO:0000256" key="3">
    <source>
        <dbReference type="ARBA" id="ARBA00022833"/>
    </source>
</evidence>
<dbReference type="RefSeq" id="XP_023159734.2">
    <property type="nucleotide sequence ID" value="XM_023303966.2"/>
</dbReference>
<dbReference type="InterPro" id="IPR004217">
    <property type="entry name" value="Tim10-like"/>
</dbReference>
<reference evidence="12" key="1">
    <citation type="submission" date="2025-08" db="UniProtKB">
        <authorList>
            <consortium name="RefSeq"/>
        </authorList>
    </citation>
    <scope>IDENTIFICATION</scope>
    <source>
        <strain evidence="12">15085-1641.00</strain>
        <tissue evidence="12">Whole body</tissue>
    </source>
</reference>
<dbReference type="PANTHER" id="PTHR13172">
    <property type="entry name" value="MITOCHONDRIAL IMPORT INNER MEMBRANE TRANSLOCASE SUBUNIT TIM9B"/>
    <property type="match status" value="1"/>
</dbReference>
<evidence type="ECO:0000256" key="1">
    <source>
        <dbReference type="ARBA" id="ARBA00022448"/>
    </source>
</evidence>
<comment type="function">
    <text evidence="8">Mitochondrial intermembrane chaperone that participates in the import and insertion of some multi-pass transmembrane proteins into the mitochondrial inner membrane. Also required for the transfer of beta-barrel precursors from the TOM complex to the sorting and assembly machinery (SAM complex) of the outer membrane. Acts as a chaperone-like protein that protects the hydrophobic precursors from aggregation and guide them through the mitochondrial intermembrane space.</text>
</comment>
<dbReference type="Pfam" id="PF02953">
    <property type="entry name" value="zf-Tim10_DDP"/>
    <property type="match status" value="1"/>
</dbReference>
<keyword evidence="4 8" id="KW-0653">Protein transport</keyword>
<evidence type="ECO:0000256" key="2">
    <source>
        <dbReference type="ARBA" id="ARBA00022723"/>
    </source>
</evidence>
<comment type="domain">
    <text evidence="8">The twin CX3C motif contains 4 conserved Cys residues that form 2 disulfide bonds in the mitochondrial intermembrane space.</text>
</comment>
<dbReference type="OMA" id="FNRCVDN"/>
<gene>
    <name evidence="12" type="primary">LOC111592001</name>
</gene>
<keyword evidence="1 8" id="KW-0813">Transport</keyword>
<keyword evidence="7 8" id="KW-1015">Disulfide bond</keyword>
<feature type="compositionally biased region" description="Basic and acidic residues" evidence="9">
    <location>
        <begin position="90"/>
        <end position="102"/>
    </location>
</feature>
<dbReference type="Gene3D" id="1.10.287.810">
    <property type="entry name" value="Mitochondrial import inner membrane translocase subunit tim13 like domains"/>
    <property type="match status" value="1"/>
</dbReference>
<evidence type="ECO:0000256" key="5">
    <source>
        <dbReference type="ARBA" id="ARBA00023010"/>
    </source>
</evidence>
<name>A0A6J1L2A0_DROHY</name>
<keyword evidence="2" id="KW-0479">Metal-binding</keyword>
<dbReference type="OrthoDB" id="1551503at2759"/>
<dbReference type="Proteomes" id="UP000504633">
    <property type="component" value="Unplaced"/>
</dbReference>
<feature type="region of interest" description="Disordered" evidence="9">
    <location>
        <begin position="90"/>
        <end position="118"/>
    </location>
</feature>
<dbReference type="GO" id="GO:0015031">
    <property type="term" value="P:protein transport"/>
    <property type="evidence" value="ECO:0007669"/>
    <property type="project" value="UniProtKB-KW"/>
</dbReference>
<comment type="subcellular location">
    <subcellularLocation>
        <location evidence="8">Mitochondrion inner membrane</location>
        <topology evidence="8">Peripheral membrane protein</topology>
        <orientation evidence="8">Intermembrane side</orientation>
    </subcellularLocation>
</comment>
<accession>A0A6J1L2A0</accession>
<dbReference type="InterPro" id="IPR035427">
    <property type="entry name" value="Tim10-like_dom_sf"/>
</dbReference>
<sequence>MDSNLRNLKDFLTLYNKVTELCFNRCVDNLSQRELFEQETTCVDRCVTKFARFNQNMMKSYVDVQTKINAKRMEEVELQNAKQLEQQQQEERIKEQLKEKETTGTVLTPAATTANLSM</sequence>
<protein>
    <recommendedName>
        <fullName evidence="8">Mitochondrial import inner membrane translocase subunit</fullName>
    </recommendedName>
</protein>
<keyword evidence="5 8" id="KW-0811">Translocation</keyword>
<dbReference type="GeneID" id="111592001"/>
<comment type="subunit">
    <text evidence="8">Heterohexamer.</text>
</comment>
<keyword evidence="8" id="KW-0143">Chaperone</keyword>
<dbReference type="AlphaFoldDB" id="A0A6J1L2A0"/>
<evidence type="ECO:0000256" key="4">
    <source>
        <dbReference type="ARBA" id="ARBA00022927"/>
    </source>
</evidence>
<keyword evidence="8" id="KW-0999">Mitochondrion inner membrane</keyword>